<gene>
    <name evidence="1" type="ORF">BDN72DRAFT_847464</name>
</gene>
<dbReference type="EMBL" id="ML208515">
    <property type="protein sequence ID" value="TFK63596.1"/>
    <property type="molecule type" value="Genomic_DNA"/>
</dbReference>
<keyword evidence="2" id="KW-1185">Reference proteome</keyword>
<evidence type="ECO:0000313" key="1">
    <source>
        <dbReference type="EMBL" id="TFK63596.1"/>
    </source>
</evidence>
<protein>
    <submittedName>
        <fullName evidence="1">Uncharacterized protein</fullName>
    </submittedName>
</protein>
<sequence>MATNLPSFSIHGLVLEEAYIKLDKEINQLQERLCSLKTLRNSLSPISKFPTELLAKIFTDSQDCVDEPLAGAVDVHARFMFSWVCRHWRNTALGTAGLWTILSRNNKDATINIEFADELLARSRHLALSINLFKPTQALLRLFVPHMHRIMHLRLSPGAGESRNPAFDELLSQPAPVLASLELCCTHTPLEPMFSGAHPNLRTLIVTRVGFLSLPPSTFLSLTSLHIIDNDPVIGINDLIGVLPSLPCLSKLKLVQSFQDENFIPLAERLTLPRLQLLTISDECSSAVFDFLACLDVPHTQITLTWPESVYCSAMTMREFEICLDEYRRRIPFPIRHLKIDRHAPSFTIEMSSSPTQHRHSFQFPEKPFDQESFFFGLPLSHLESLSTNELYSGTIKFFKRSTKLSTVTLFGKSALKTFIQKLKLGPEPATKRSFPALRELTICNIKKAAPLDDLREALITRHKVQMGLDRLVFAECPGVDVEGFRGLVDVVSVNK</sequence>
<organism evidence="1 2">
    <name type="scientific">Pluteus cervinus</name>
    <dbReference type="NCBI Taxonomy" id="181527"/>
    <lineage>
        <taxon>Eukaryota</taxon>
        <taxon>Fungi</taxon>
        <taxon>Dikarya</taxon>
        <taxon>Basidiomycota</taxon>
        <taxon>Agaricomycotina</taxon>
        <taxon>Agaricomycetes</taxon>
        <taxon>Agaricomycetidae</taxon>
        <taxon>Agaricales</taxon>
        <taxon>Pluteineae</taxon>
        <taxon>Pluteaceae</taxon>
        <taxon>Pluteus</taxon>
    </lineage>
</organism>
<name>A0ACD3ADK0_9AGAR</name>
<accession>A0ACD3ADK0</accession>
<dbReference type="Proteomes" id="UP000308600">
    <property type="component" value="Unassembled WGS sequence"/>
</dbReference>
<reference evidence="1 2" key="1">
    <citation type="journal article" date="2019" name="Nat. Ecol. Evol.">
        <title>Megaphylogeny resolves global patterns of mushroom evolution.</title>
        <authorList>
            <person name="Varga T."/>
            <person name="Krizsan K."/>
            <person name="Foldi C."/>
            <person name="Dima B."/>
            <person name="Sanchez-Garcia M."/>
            <person name="Sanchez-Ramirez S."/>
            <person name="Szollosi G.J."/>
            <person name="Szarkandi J.G."/>
            <person name="Papp V."/>
            <person name="Albert L."/>
            <person name="Andreopoulos W."/>
            <person name="Angelini C."/>
            <person name="Antonin V."/>
            <person name="Barry K.W."/>
            <person name="Bougher N.L."/>
            <person name="Buchanan P."/>
            <person name="Buyck B."/>
            <person name="Bense V."/>
            <person name="Catcheside P."/>
            <person name="Chovatia M."/>
            <person name="Cooper J."/>
            <person name="Damon W."/>
            <person name="Desjardin D."/>
            <person name="Finy P."/>
            <person name="Geml J."/>
            <person name="Haridas S."/>
            <person name="Hughes K."/>
            <person name="Justo A."/>
            <person name="Karasinski D."/>
            <person name="Kautmanova I."/>
            <person name="Kiss B."/>
            <person name="Kocsube S."/>
            <person name="Kotiranta H."/>
            <person name="LaButti K.M."/>
            <person name="Lechner B.E."/>
            <person name="Liimatainen K."/>
            <person name="Lipzen A."/>
            <person name="Lukacs Z."/>
            <person name="Mihaltcheva S."/>
            <person name="Morgado L.N."/>
            <person name="Niskanen T."/>
            <person name="Noordeloos M.E."/>
            <person name="Ohm R.A."/>
            <person name="Ortiz-Santana B."/>
            <person name="Ovrebo C."/>
            <person name="Racz N."/>
            <person name="Riley R."/>
            <person name="Savchenko A."/>
            <person name="Shiryaev A."/>
            <person name="Soop K."/>
            <person name="Spirin V."/>
            <person name="Szebenyi C."/>
            <person name="Tomsovsky M."/>
            <person name="Tulloss R.E."/>
            <person name="Uehling J."/>
            <person name="Grigoriev I.V."/>
            <person name="Vagvolgyi C."/>
            <person name="Papp T."/>
            <person name="Martin F.M."/>
            <person name="Miettinen O."/>
            <person name="Hibbett D.S."/>
            <person name="Nagy L.G."/>
        </authorList>
    </citation>
    <scope>NUCLEOTIDE SEQUENCE [LARGE SCALE GENOMIC DNA]</scope>
    <source>
        <strain evidence="1 2">NL-1719</strain>
    </source>
</reference>
<evidence type="ECO:0000313" key="2">
    <source>
        <dbReference type="Proteomes" id="UP000308600"/>
    </source>
</evidence>
<proteinExistence type="predicted"/>